<dbReference type="AlphaFoldDB" id="A0A7R9ACL1"/>
<dbReference type="EMBL" id="LR903044">
    <property type="protein sequence ID" value="CAD7251412.1"/>
    <property type="molecule type" value="Genomic_DNA"/>
</dbReference>
<dbReference type="OrthoDB" id="6332846at2759"/>
<organism evidence="2">
    <name type="scientific">Darwinula stevensoni</name>
    <dbReference type="NCBI Taxonomy" id="69355"/>
    <lineage>
        <taxon>Eukaryota</taxon>
        <taxon>Metazoa</taxon>
        <taxon>Ecdysozoa</taxon>
        <taxon>Arthropoda</taxon>
        <taxon>Crustacea</taxon>
        <taxon>Oligostraca</taxon>
        <taxon>Ostracoda</taxon>
        <taxon>Podocopa</taxon>
        <taxon>Podocopida</taxon>
        <taxon>Darwinulocopina</taxon>
        <taxon>Darwinuloidea</taxon>
        <taxon>Darwinulidae</taxon>
        <taxon>Darwinula</taxon>
    </lineage>
</organism>
<accession>A0A7R9ACL1</accession>
<dbReference type="InterPro" id="IPR003172">
    <property type="entry name" value="ML_dom"/>
</dbReference>
<dbReference type="SUPFAM" id="SSF81296">
    <property type="entry name" value="E set domains"/>
    <property type="match status" value="1"/>
</dbReference>
<proteinExistence type="predicted"/>
<evidence type="ECO:0000259" key="1">
    <source>
        <dbReference type="SMART" id="SM00737"/>
    </source>
</evidence>
<keyword evidence="3" id="KW-1185">Reference proteome</keyword>
<sequence>MRAESNTHERANERRVEYALRAHPRVKDPSDGRIAILLGVLCLSLVSADIKFQSTVEEDAKNFCGGSLKGGATHAVVTITCESASANKDNENKTKDGCLAQAGGKIPIKISFTPEFDSKKVRQRAVAPVFGGLSRLPGLKEVICDESVGKLCSTKGKRQTLKTDLKIPPLIPTTVDTTARYELYNERDEMLVCFAIPIKIPPGFGR</sequence>
<gene>
    <name evidence="2" type="ORF">DSTB1V02_LOCUS11179</name>
</gene>
<protein>
    <recommendedName>
        <fullName evidence="1">MD-2-related lipid-recognition domain-containing protein</fullName>
    </recommendedName>
</protein>
<feature type="domain" description="MD-2-related lipid-recognition" evidence="1">
    <location>
        <begin position="61"/>
        <end position="198"/>
    </location>
</feature>
<name>A0A7R9ACL1_9CRUS</name>
<dbReference type="Proteomes" id="UP000677054">
    <property type="component" value="Unassembled WGS sequence"/>
</dbReference>
<dbReference type="SMART" id="SM00737">
    <property type="entry name" value="ML"/>
    <property type="match status" value="1"/>
</dbReference>
<dbReference type="Pfam" id="PF02221">
    <property type="entry name" value="E1_DerP2_DerF2"/>
    <property type="match status" value="1"/>
</dbReference>
<evidence type="ECO:0000313" key="2">
    <source>
        <dbReference type="EMBL" id="CAD7251412.1"/>
    </source>
</evidence>
<reference evidence="2" key="1">
    <citation type="submission" date="2020-11" db="EMBL/GenBank/DDBJ databases">
        <authorList>
            <person name="Tran Van P."/>
        </authorList>
    </citation>
    <scope>NUCLEOTIDE SEQUENCE</scope>
</reference>
<dbReference type="EMBL" id="CAJPEV010003527">
    <property type="protein sequence ID" value="CAG0899955.1"/>
    <property type="molecule type" value="Genomic_DNA"/>
</dbReference>
<dbReference type="InterPro" id="IPR014756">
    <property type="entry name" value="Ig_E-set"/>
</dbReference>
<evidence type="ECO:0000313" key="3">
    <source>
        <dbReference type="Proteomes" id="UP000677054"/>
    </source>
</evidence>
<dbReference type="Gene3D" id="2.60.40.770">
    <property type="match status" value="1"/>
</dbReference>